<evidence type="ECO:0000256" key="1">
    <source>
        <dbReference type="SAM" id="MobiDB-lite"/>
    </source>
</evidence>
<feature type="region of interest" description="Disordered" evidence="1">
    <location>
        <begin position="49"/>
        <end position="72"/>
    </location>
</feature>
<dbReference type="AlphaFoldDB" id="A0AA87ZJL9"/>
<accession>A0AA87ZJL9</accession>
<evidence type="ECO:0000313" key="3">
    <source>
        <dbReference type="Proteomes" id="UP001187192"/>
    </source>
</evidence>
<reference evidence="2" key="1">
    <citation type="submission" date="2023-07" db="EMBL/GenBank/DDBJ databases">
        <title>draft genome sequence of fig (Ficus carica).</title>
        <authorList>
            <person name="Takahashi T."/>
            <person name="Nishimura K."/>
        </authorList>
    </citation>
    <scope>NUCLEOTIDE SEQUENCE</scope>
</reference>
<evidence type="ECO:0000313" key="2">
    <source>
        <dbReference type="EMBL" id="GMN37353.1"/>
    </source>
</evidence>
<dbReference type="Proteomes" id="UP001187192">
    <property type="component" value="Unassembled WGS sequence"/>
</dbReference>
<comment type="caution">
    <text evidence="2">The sequence shown here is derived from an EMBL/GenBank/DDBJ whole genome shotgun (WGS) entry which is preliminary data.</text>
</comment>
<name>A0AA87ZJL9_FICCA</name>
<sequence>MRTRTRMAFIEDDKLAGRGAAVALAWELENISHGSLEGRFLGFWGRTTASSNKRSGIRGTDDHPLCPELDGG</sequence>
<dbReference type="EMBL" id="BTGU01000007">
    <property type="protein sequence ID" value="GMN37353.1"/>
    <property type="molecule type" value="Genomic_DNA"/>
</dbReference>
<keyword evidence="3" id="KW-1185">Reference proteome</keyword>
<gene>
    <name evidence="2" type="ORF">TIFTF001_006737</name>
</gene>
<organism evidence="2 3">
    <name type="scientific">Ficus carica</name>
    <name type="common">Common fig</name>
    <dbReference type="NCBI Taxonomy" id="3494"/>
    <lineage>
        <taxon>Eukaryota</taxon>
        <taxon>Viridiplantae</taxon>
        <taxon>Streptophyta</taxon>
        <taxon>Embryophyta</taxon>
        <taxon>Tracheophyta</taxon>
        <taxon>Spermatophyta</taxon>
        <taxon>Magnoliopsida</taxon>
        <taxon>eudicotyledons</taxon>
        <taxon>Gunneridae</taxon>
        <taxon>Pentapetalae</taxon>
        <taxon>rosids</taxon>
        <taxon>fabids</taxon>
        <taxon>Rosales</taxon>
        <taxon>Moraceae</taxon>
        <taxon>Ficeae</taxon>
        <taxon>Ficus</taxon>
    </lineage>
</organism>
<protein>
    <submittedName>
        <fullName evidence="2">Uncharacterized protein</fullName>
    </submittedName>
</protein>
<proteinExistence type="predicted"/>